<dbReference type="PANTHER" id="PTHR21576:SF29">
    <property type="entry name" value="NODULIN-LIKE DOMAIN-CONTAINING PROTEIN"/>
    <property type="match status" value="1"/>
</dbReference>
<evidence type="ECO:0000256" key="1">
    <source>
        <dbReference type="ARBA" id="ARBA00004141"/>
    </source>
</evidence>
<evidence type="ECO:0000313" key="9">
    <source>
        <dbReference type="Proteomes" id="UP000327013"/>
    </source>
</evidence>
<dbReference type="Pfam" id="PF23262">
    <property type="entry name" value="NFD4_C"/>
    <property type="match status" value="1"/>
</dbReference>
<dbReference type="PANTHER" id="PTHR21576">
    <property type="entry name" value="UNCHARACTERIZED NODULIN-LIKE PROTEIN"/>
    <property type="match status" value="1"/>
</dbReference>
<feature type="transmembrane region" description="Helical" evidence="5">
    <location>
        <begin position="448"/>
        <end position="468"/>
    </location>
</feature>
<proteinExistence type="predicted"/>
<feature type="domain" description="NFD4 C-terminal" evidence="7">
    <location>
        <begin position="351"/>
        <end position="472"/>
    </location>
</feature>
<feature type="transmembrane region" description="Helical" evidence="5">
    <location>
        <begin position="130"/>
        <end position="153"/>
    </location>
</feature>
<evidence type="ECO:0000256" key="2">
    <source>
        <dbReference type="ARBA" id="ARBA00022692"/>
    </source>
</evidence>
<sequence length="505" mass="56126">MDLGLCIISAHVWRRCNIPFCGLLQRYQENLEYNQSTLNTLSSWKDIGTSAGILSGLVAEVTPTWFVLAIGSVTNFLGYFMIWLAVTRRIRKPELWHMCAYMFIGANSQNFANTGSLVTCVKNFQESRSIILGLLKGYVGLSGSILTQIYLAIYGDGDSTSLILPTAWLPALISVVVMYTIREKEVKIRQPNEVKVFYQFLYLSAALAVFLMTITLVQQHVAFSQMAYIGSAVVACILLFLPAIVAFRQENKIIKEAEEETTKTSLLVHILNKPKRGEDYGILQALLSIDMLIIFLATLVGLGSGLTVVDNMSQIGEALGYEPKTTKTFMSLISIWNYAGRVFSGFSSETLLMKYKNSIYLASLVIGFTLGAELPLVLSVISEIFGLKHYSTLFNCGSMASPIGSYLLNKELTGRLYDMETTKLHGIKALGKPLACKGKQCYGLSFKIMAVATVTGALISLILVVRTLEFYKIDIQRRYRGQTYTKFNEEEKKTEMASSSDNEAK</sequence>
<keyword evidence="2 5" id="KW-0812">Transmembrane</keyword>
<feature type="transmembrane region" description="Helical" evidence="5">
    <location>
        <begin position="329"/>
        <end position="347"/>
    </location>
</feature>
<dbReference type="InterPro" id="IPR056555">
    <property type="entry name" value="NFD4_C"/>
</dbReference>
<keyword evidence="3 5" id="KW-1133">Transmembrane helix</keyword>
<protein>
    <submittedName>
        <fullName evidence="8">Uncharacterized protein</fullName>
    </submittedName>
</protein>
<organism evidence="8 9">
    <name type="scientific">Carpinus fangiana</name>
    <dbReference type="NCBI Taxonomy" id="176857"/>
    <lineage>
        <taxon>Eukaryota</taxon>
        <taxon>Viridiplantae</taxon>
        <taxon>Streptophyta</taxon>
        <taxon>Embryophyta</taxon>
        <taxon>Tracheophyta</taxon>
        <taxon>Spermatophyta</taxon>
        <taxon>Magnoliopsida</taxon>
        <taxon>eudicotyledons</taxon>
        <taxon>Gunneridae</taxon>
        <taxon>Pentapetalae</taxon>
        <taxon>rosids</taxon>
        <taxon>fabids</taxon>
        <taxon>Fagales</taxon>
        <taxon>Betulaceae</taxon>
        <taxon>Carpinus</taxon>
    </lineage>
</organism>
<comment type="subcellular location">
    <subcellularLocation>
        <location evidence="1">Membrane</location>
        <topology evidence="1">Multi-pass membrane protein</topology>
    </subcellularLocation>
</comment>
<evidence type="ECO:0000313" key="8">
    <source>
        <dbReference type="EMBL" id="KAE8037312.1"/>
    </source>
</evidence>
<evidence type="ECO:0000259" key="7">
    <source>
        <dbReference type="Pfam" id="PF23262"/>
    </source>
</evidence>
<dbReference type="GO" id="GO:0016020">
    <property type="term" value="C:membrane"/>
    <property type="evidence" value="ECO:0007669"/>
    <property type="project" value="UniProtKB-SubCell"/>
</dbReference>
<feature type="transmembrane region" description="Helical" evidence="5">
    <location>
        <begin position="359"/>
        <end position="381"/>
    </location>
</feature>
<dbReference type="InterPro" id="IPR010658">
    <property type="entry name" value="Nodulin-like"/>
</dbReference>
<dbReference type="EMBL" id="CM017324">
    <property type="protein sequence ID" value="KAE8037312.1"/>
    <property type="molecule type" value="Genomic_DNA"/>
</dbReference>
<dbReference type="Pfam" id="PF06813">
    <property type="entry name" value="Nodulin-like"/>
    <property type="match status" value="1"/>
</dbReference>
<accession>A0A660KLR3</accession>
<evidence type="ECO:0000256" key="4">
    <source>
        <dbReference type="ARBA" id="ARBA00023136"/>
    </source>
</evidence>
<gene>
    <name evidence="8" type="ORF">FH972_009912</name>
</gene>
<keyword evidence="4 5" id="KW-0472">Membrane</keyword>
<evidence type="ECO:0000256" key="3">
    <source>
        <dbReference type="ARBA" id="ARBA00022989"/>
    </source>
</evidence>
<feature type="transmembrane region" description="Helical" evidence="5">
    <location>
        <begin position="200"/>
        <end position="221"/>
    </location>
</feature>
<dbReference type="OrthoDB" id="410267at2759"/>
<feature type="domain" description="Nodulin-like" evidence="6">
    <location>
        <begin position="27"/>
        <end position="246"/>
    </location>
</feature>
<evidence type="ECO:0000256" key="5">
    <source>
        <dbReference type="SAM" id="Phobius"/>
    </source>
</evidence>
<feature type="transmembrane region" description="Helical" evidence="5">
    <location>
        <begin position="285"/>
        <end position="309"/>
    </location>
</feature>
<evidence type="ECO:0000259" key="6">
    <source>
        <dbReference type="Pfam" id="PF06813"/>
    </source>
</evidence>
<name>A0A660KLR3_9ROSI</name>
<dbReference type="InterPro" id="IPR036259">
    <property type="entry name" value="MFS_trans_sf"/>
</dbReference>
<reference evidence="8 9" key="1">
    <citation type="submission" date="2019-06" db="EMBL/GenBank/DDBJ databases">
        <title>A chromosomal-level reference genome of Carpinus fangiana (Coryloideae, Betulaceae).</title>
        <authorList>
            <person name="Yang X."/>
            <person name="Wang Z."/>
            <person name="Zhang L."/>
            <person name="Hao G."/>
            <person name="Liu J."/>
            <person name="Yang Y."/>
        </authorList>
    </citation>
    <scope>NUCLEOTIDE SEQUENCE [LARGE SCALE GENOMIC DNA]</scope>
    <source>
        <strain evidence="8">Cfa_2016G</strain>
        <tissue evidence="8">Leaf</tissue>
    </source>
</reference>
<dbReference type="Proteomes" id="UP000327013">
    <property type="component" value="Chromosome 4"/>
</dbReference>
<feature type="transmembrane region" description="Helical" evidence="5">
    <location>
        <begin position="227"/>
        <end position="247"/>
    </location>
</feature>
<feature type="transmembrane region" description="Helical" evidence="5">
    <location>
        <begin position="159"/>
        <end position="179"/>
    </location>
</feature>
<keyword evidence="9" id="KW-1185">Reference proteome</keyword>
<dbReference type="SUPFAM" id="SSF103473">
    <property type="entry name" value="MFS general substrate transporter"/>
    <property type="match status" value="2"/>
</dbReference>
<feature type="transmembrane region" description="Helical" evidence="5">
    <location>
        <begin position="65"/>
        <end position="86"/>
    </location>
</feature>
<dbReference type="AlphaFoldDB" id="A0A660KLR3"/>